<sequence>MKLFLASYRFGAHAEKFVAMTGTPGRIAVIANAADSWPDAARASAVTSEVRGLRELGFSPEELDLRSGDVESALDSVAAVWVRGGNTFVLRSRLRLSGADEEIARRVRDGRLVYGGYSAGACVASRSLRGIEAADDPNEVRPTTGSDVVWDGLGFVDVALIPHFGSILDDTQTGAVMVDRYSRDGTPYLTLDDDQVLLVDGDRQERL</sequence>
<dbReference type="EMBL" id="FZOW01000006">
    <property type="protein sequence ID" value="SNS85308.1"/>
    <property type="molecule type" value="Genomic_DNA"/>
</dbReference>
<keyword evidence="6" id="KW-1185">Reference proteome</keyword>
<comment type="similarity">
    <text evidence="1">Belongs to the peptidase S51 family.</text>
</comment>
<evidence type="ECO:0000256" key="1">
    <source>
        <dbReference type="ARBA" id="ARBA00006534"/>
    </source>
</evidence>
<dbReference type="SUPFAM" id="SSF52317">
    <property type="entry name" value="Class I glutamine amidotransferase-like"/>
    <property type="match status" value="1"/>
</dbReference>
<dbReference type="AlphaFoldDB" id="A0A239HW54"/>
<dbReference type="InterPro" id="IPR005320">
    <property type="entry name" value="Peptidase_S51"/>
</dbReference>
<proteinExistence type="inferred from homology"/>
<name>A0A239HW54_9NOCA</name>
<dbReference type="GO" id="GO:0008236">
    <property type="term" value="F:serine-type peptidase activity"/>
    <property type="evidence" value="ECO:0007669"/>
    <property type="project" value="UniProtKB-KW"/>
</dbReference>
<evidence type="ECO:0000256" key="2">
    <source>
        <dbReference type="ARBA" id="ARBA00022670"/>
    </source>
</evidence>
<keyword evidence="2" id="KW-0645">Protease</keyword>
<dbReference type="OrthoDB" id="3373764at2"/>
<dbReference type="Pfam" id="PF03575">
    <property type="entry name" value="Peptidase_S51"/>
    <property type="match status" value="1"/>
</dbReference>
<gene>
    <name evidence="5" type="ORF">SAMN05421642_10665</name>
</gene>
<protein>
    <submittedName>
        <fullName evidence="5">Dipeptidase E</fullName>
    </submittedName>
</protein>
<evidence type="ECO:0000313" key="5">
    <source>
        <dbReference type="EMBL" id="SNS85308.1"/>
    </source>
</evidence>
<keyword evidence="3" id="KW-0378">Hydrolase</keyword>
<dbReference type="PANTHER" id="PTHR20842:SF0">
    <property type="entry name" value="ALPHA-ASPARTYL DIPEPTIDASE"/>
    <property type="match status" value="1"/>
</dbReference>
<dbReference type="Gene3D" id="3.40.50.880">
    <property type="match status" value="1"/>
</dbReference>
<dbReference type="RefSeq" id="WP_089246309.1">
    <property type="nucleotide sequence ID" value="NZ_FZOW01000006.1"/>
</dbReference>
<keyword evidence="4" id="KW-0720">Serine protease</keyword>
<dbReference type="InterPro" id="IPR029062">
    <property type="entry name" value="Class_I_gatase-like"/>
</dbReference>
<accession>A0A239HW54</accession>
<evidence type="ECO:0000256" key="4">
    <source>
        <dbReference type="ARBA" id="ARBA00022825"/>
    </source>
</evidence>
<dbReference type="STRING" id="398843.A3K89_22480"/>
<evidence type="ECO:0000256" key="3">
    <source>
        <dbReference type="ARBA" id="ARBA00022801"/>
    </source>
</evidence>
<reference evidence="6" key="1">
    <citation type="submission" date="2017-06" db="EMBL/GenBank/DDBJ databases">
        <authorList>
            <person name="Varghese N."/>
            <person name="Submissions S."/>
        </authorList>
    </citation>
    <scope>NUCLEOTIDE SEQUENCE [LARGE SCALE GENOMIC DNA]</scope>
    <source>
        <strain evidence="6">JCM 23211</strain>
    </source>
</reference>
<dbReference type="Proteomes" id="UP000198327">
    <property type="component" value="Unassembled WGS sequence"/>
</dbReference>
<organism evidence="5 6">
    <name type="scientific">Rhodococcoides kyotonense</name>
    <dbReference type="NCBI Taxonomy" id="398843"/>
    <lineage>
        <taxon>Bacteria</taxon>
        <taxon>Bacillati</taxon>
        <taxon>Actinomycetota</taxon>
        <taxon>Actinomycetes</taxon>
        <taxon>Mycobacteriales</taxon>
        <taxon>Nocardiaceae</taxon>
        <taxon>Rhodococcoides</taxon>
    </lineage>
</organism>
<dbReference type="PANTHER" id="PTHR20842">
    <property type="entry name" value="PROTEASE S51 ALPHA-ASPARTYL DIPEPTIDASE"/>
    <property type="match status" value="1"/>
</dbReference>
<dbReference type="GO" id="GO:0006508">
    <property type="term" value="P:proteolysis"/>
    <property type="evidence" value="ECO:0007669"/>
    <property type="project" value="UniProtKB-KW"/>
</dbReference>
<evidence type="ECO:0000313" key="6">
    <source>
        <dbReference type="Proteomes" id="UP000198327"/>
    </source>
</evidence>